<name>A0A841H3V0_9BACT</name>
<dbReference type="Proteomes" id="UP000582837">
    <property type="component" value="Unassembled WGS sequence"/>
</dbReference>
<dbReference type="AlphaFoldDB" id="A0A841H3V0"/>
<gene>
    <name evidence="2" type="ORF">HNQ61_004343</name>
</gene>
<sequence>MMRALLGLCVVLGCAPAGAPHPTPREQGCDRSHVTSRAQLASILTRGGFSGIIDRAASIRLVGCVRSAQGGVGVYYYQRVFGNHRMTHRLIFISNVEGYMGMYDVPGPPSRIEGERIIYDLPVDEGNEIRIRDGRPPRSVHLDGEVKELFR</sequence>
<dbReference type="RefSeq" id="WP_170038856.1">
    <property type="nucleotide sequence ID" value="NZ_JABDTL010000002.1"/>
</dbReference>
<evidence type="ECO:0000313" key="2">
    <source>
        <dbReference type="EMBL" id="MBB6072680.1"/>
    </source>
</evidence>
<reference evidence="2 3" key="1">
    <citation type="submission" date="2020-08" db="EMBL/GenBank/DDBJ databases">
        <title>Genomic Encyclopedia of Type Strains, Phase IV (KMG-IV): sequencing the most valuable type-strain genomes for metagenomic binning, comparative biology and taxonomic classification.</title>
        <authorList>
            <person name="Goeker M."/>
        </authorList>
    </citation>
    <scope>NUCLEOTIDE SEQUENCE [LARGE SCALE GENOMIC DNA]</scope>
    <source>
        <strain evidence="2 3">DSM 29007</strain>
    </source>
</reference>
<protein>
    <submittedName>
        <fullName evidence="2">Uncharacterized protein</fullName>
    </submittedName>
</protein>
<feature type="chain" id="PRO_5032422562" evidence="1">
    <location>
        <begin position="20"/>
        <end position="151"/>
    </location>
</feature>
<feature type="signal peptide" evidence="1">
    <location>
        <begin position="1"/>
        <end position="19"/>
    </location>
</feature>
<dbReference type="EMBL" id="JACHIA010000017">
    <property type="protein sequence ID" value="MBB6072680.1"/>
    <property type="molecule type" value="Genomic_DNA"/>
</dbReference>
<organism evidence="2 3">
    <name type="scientific">Longimicrobium terrae</name>
    <dbReference type="NCBI Taxonomy" id="1639882"/>
    <lineage>
        <taxon>Bacteria</taxon>
        <taxon>Pseudomonadati</taxon>
        <taxon>Gemmatimonadota</taxon>
        <taxon>Longimicrobiia</taxon>
        <taxon>Longimicrobiales</taxon>
        <taxon>Longimicrobiaceae</taxon>
        <taxon>Longimicrobium</taxon>
    </lineage>
</organism>
<comment type="caution">
    <text evidence="2">The sequence shown here is derived from an EMBL/GenBank/DDBJ whole genome shotgun (WGS) entry which is preliminary data.</text>
</comment>
<keyword evidence="1" id="KW-0732">Signal</keyword>
<accession>A0A841H3V0</accession>
<proteinExistence type="predicted"/>
<keyword evidence="3" id="KW-1185">Reference proteome</keyword>
<evidence type="ECO:0000313" key="3">
    <source>
        <dbReference type="Proteomes" id="UP000582837"/>
    </source>
</evidence>
<evidence type="ECO:0000256" key="1">
    <source>
        <dbReference type="SAM" id="SignalP"/>
    </source>
</evidence>